<evidence type="ECO:0000313" key="3">
    <source>
        <dbReference type="Proteomes" id="UP000033551"/>
    </source>
</evidence>
<evidence type="ECO:0000256" key="1">
    <source>
        <dbReference type="SAM" id="MobiDB-lite"/>
    </source>
</evidence>
<feature type="compositionally biased region" description="Basic and acidic residues" evidence="1">
    <location>
        <begin position="1"/>
        <end position="11"/>
    </location>
</feature>
<dbReference type="AlphaFoldDB" id="A0A0F4IXN0"/>
<feature type="region of interest" description="Disordered" evidence="1">
    <location>
        <begin position="1"/>
        <end position="23"/>
    </location>
</feature>
<proteinExistence type="predicted"/>
<name>A0A0F4IXN0_9ACTN</name>
<sequence>MDGAGRADPRSAAKALRGSLGSLGPGAQDFEGTLMPAVDLVARMVVDGRLVAGVHPHAGALAVGDDIEWLFVGVSVLGGIRDDRESPTSSINSRR</sequence>
<organism evidence="2 3">
    <name type="scientific">Streptomyces katrae</name>
    <dbReference type="NCBI Taxonomy" id="68223"/>
    <lineage>
        <taxon>Bacteria</taxon>
        <taxon>Bacillati</taxon>
        <taxon>Actinomycetota</taxon>
        <taxon>Actinomycetes</taxon>
        <taxon>Kitasatosporales</taxon>
        <taxon>Streptomycetaceae</taxon>
        <taxon>Streptomyces</taxon>
    </lineage>
</organism>
<reference evidence="2 3" key="1">
    <citation type="submission" date="2015-02" db="EMBL/GenBank/DDBJ databases">
        <authorList>
            <person name="Ju K.-S."/>
            <person name="Doroghazi J.R."/>
            <person name="Metcalf W."/>
        </authorList>
    </citation>
    <scope>NUCLEOTIDE SEQUENCE [LARGE SCALE GENOMIC DNA]</scope>
    <source>
        <strain evidence="2 3">NRRL ISP-5550</strain>
    </source>
</reference>
<gene>
    <name evidence="2" type="ORF">VR44_29260</name>
</gene>
<evidence type="ECO:0000313" key="2">
    <source>
        <dbReference type="EMBL" id="KJY26767.1"/>
    </source>
</evidence>
<protein>
    <submittedName>
        <fullName evidence="2">Uncharacterized protein</fullName>
    </submittedName>
</protein>
<comment type="caution">
    <text evidence="2">The sequence shown here is derived from an EMBL/GenBank/DDBJ whole genome shotgun (WGS) entry which is preliminary data.</text>
</comment>
<keyword evidence="3" id="KW-1185">Reference proteome</keyword>
<dbReference type="Proteomes" id="UP000033551">
    <property type="component" value="Unassembled WGS sequence"/>
</dbReference>
<dbReference type="EMBL" id="JZWV01000905">
    <property type="protein sequence ID" value="KJY26767.1"/>
    <property type="molecule type" value="Genomic_DNA"/>
</dbReference>
<accession>A0A0F4IXN0</accession>